<reference evidence="4" key="1">
    <citation type="submission" date="2016-10" db="EMBL/GenBank/DDBJ databases">
        <authorList>
            <person name="Varghese N."/>
            <person name="Submissions S."/>
        </authorList>
    </citation>
    <scope>NUCLEOTIDE SEQUENCE [LARGE SCALE GENOMIC DNA]</scope>
    <source>
        <strain evidence="4">DSM 45421</strain>
    </source>
</reference>
<dbReference type="PANTHER" id="PTHR43149:SF1">
    <property type="entry name" value="DELTA(3,5)-DELTA(2,4)-DIENOYL-COA ISOMERASE, MITOCHONDRIAL"/>
    <property type="match status" value="1"/>
</dbReference>
<keyword evidence="4" id="KW-1185">Reference proteome</keyword>
<dbReference type="AlphaFoldDB" id="A0A1G6NTP0"/>
<dbReference type="SUPFAM" id="SSF52096">
    <property type="entry name" value="ClpP/crotonase"/>
    <property type="match status" value="1"/>
</dbReference>
<proteinExistence type="inferred from homology"/>
<evidence type="ECO:0000313" key="3">
    <source>
        <dbReference type="EMBL" id="SDC70971.1"/>
    </source>
</evidence>
<dbReference type="OrthoDB" id="8452484at2"/>
<dbReference type="Pfam" id="PF00378">
    <property type="entry name" value="ECH_1"/>
    <property type="match status" value="1"/>
</dbReference>
<dbReference type="Gene3D" id="3.90.226.10">
    <property type="entry name" value="2-enoyl-CoA Hydratase, Chain A, domain 1"/>
    <property type="match status" value="1"/>
</dbReference>
<dbReference type="InterPro" id="IPR045002">
    <property type="entry name" value="Ech1-like"/>
</dbReference>
<accession>A0A1G6NTP0</accession>
<name>A0A1G6NTP0_9ACTN</name>
<dbReference type="GO" id="GO:0016853">
    <property type="term" value="F:isomerase activity"/>
    <property type="evidence" value="ECO:0007669"/>
    <property type="project" value="InterPro"/>
</dbReference>
<evidence type="ECO:0000256" key="1">
    <source>
        <dbReference type="ARBA" id="ARBA00005254"/>
    </source>
</evidence>
<sequence length="262" mass="27447">MDDGQRRVSWDVTDGLAHVRLDRPEKLNALDSAMFEALVAAGSELVHREDVGAVVLSGEGRAFCAGLDFAEFAAMRDRQGPRVDAPRAQVGAARTRGQQAAHVWSLVPAPVVAAVHGVAFGGGLQIALGADIRIVAPDARLSVREILWGLVPDMTGTQVLPELVGRDVAKELALTGREVSGEEAVALGLATRQAADPLAAALALAGEIAGHSRRATRHVKRLVDIAGRVGLAEGLQAEQDAIGELIGSPEQVAVVERRLAGR</sequence>
<dbReference type="Proteomes" id="UP000199416">
    <property type="component" value="Unassembled WGS sequence"/>
</dbReference>
<dbReference type="STRING" id="1190417.SAMN05660690_2221"/>
<dbReference type="InterPro" id="IPR029045">
    <property type="entry name" value="ClpP/crotonase-like_dom_sf"/>
</dbReference>
<protein>
    <submittedName>
        <fullName evidence="3">Enoyl-CoA hydratase/carnithine racemase</fullName>
    </submittedName>
</protein>
<dbReference type="RefSeq" id="WP_091365931.1">
    <property type="nucleotide sequence ID" value="NZ_FMZF01000003.1"/>
</dbReference>
<evidence type="ECO:0000256" key="2">
    <source>
        <dbReference type="RuleBase" id="RU003707"/>
    </source>
</evidence>
<gene>
    <name evidence="3" type="ORF">SAMN05660690_2221</name>
</gene>
<dbReference type="PROSITE" id="PS00166">
    <property type="entry name" value="ENOYL_COA_HYDRATASE"/>
    <property type="match status" value="1"/>
</dbReference>
<comment type="similarity">
    <text evidence="1 2">Belongs to the enoyl-CoA hydratase/isomerase family.</text>
</comment>
<dbReference type="EMBL" id="FMZF01000003">
    <property type="protein sequence ID" value="SDC70971.1"/>
    <property type="molecule type" value="Genomic_DNA"/>
</dbReference>
<organism evidence="3 4">
    <name type="scientific">Geodermatophilus telluris</name>
    <dbReference type="NCBI Taxonomy" id="1190417"/>
    <lineage>
        <taxon>Bacteria</taxon>
        <taxon>Bacillati</taxon>
        <taxon>Actinomycetota</taxon>
        <taxon>Actinomycetes</taxon>
        <taxon>Geodermatophilales</taxon>
        <taxon>Geodermatophilaceae</taxon>
        <taxon>Geodermatophilus</taxon>
    </lineage>
</organism>
<dbReference type="NCBIfam" id="NF005699">
    <property type="entry name" value="PRK07509.1"/>
    <property type="match status" value="1"/>
</dbReference>
<dbReference type="CDD" id="cd06558">
    <property type="entry name" value="crotonase-like"/>
    <property type="match status" value="1"/>
</dbReference>
<dbReference type="InterPro" id="IPR001753">
    <property type="entry name" value="Enoyl-CoA_hydra/iso"/>
</dbReference>
<dbReference type="InterPro" id="IPR018376">
    <property type="entry name" value="Enoyl-CoA_hyd/isom_CS"/>
</dbReference>
<evidence type="ECO:0000313" key="4">
    <source>
        <dbReference type="Proteomes" id="UP000199416"/>
    </source>
</evidence>
<dbReference type="PANTHER" id="PTHR43149">
    <property type="entry name" value="ENOYL-COA HYDRATASE"/>
    <property type="match status" value="1"/>
</dbReference>